<proteinExistence type="predicted"/>
<dbReference type="Proteomes" id="UP000054241">
    <property type="component" value="Unassembled WGS sequence"/>
</dbReference>
<name>A0A124HC58_9ACTN</name>
<gene>
    <name evidence="1" type="ORF">AQI88_26940</name>
</gene>
<evidence type="ECO:0000313" key="2">
    <source>
        <dbReference type="Proteomes" id="UP000054241"/>
    </source>
</evidence>
<organism evidence="1 2">
    <name type="scientific">Streptomyces cellostaticus</name>
    <dbReference type="NCBI Taxonomy" id="67285"/>
    <lineage>
        <taxon>Bacteria</taxon>
        <taxon>Bacillati</taxon>
        <taxon>Actinomycetota</taxon>
        <taxon>Actinomycetes</taxon>
        <taxon>Kitasatosporales</taxon>
        <taxon>Streptomycetaceae</taxon>
        <taxon>Streptomyces</taxon>
    </lineage>
</organism>
<reference evidence="1 2" key="1">
    <citation type="submission" date="2015-10" db="EMBL/GenBank/DDBJ databases">
        <title>Draft genome sequence of Streptomyces cellostaticus DSM 40189, type strain for the species Streptomyces cellostaticus.</title>
        <authorList>
            <person name="Ruckert C."/>
            <person name="Winkler A."/>
            <person name="Kalinowski J."/>
            <person name="Kampfer P."/>
            <person name="Glaeser S."/>
        </authorList>
    </citation>
    <scope>NUCLEOTIDE SEQUENCE [LARGE SCALE GENOMIC DNA]</scope>
    <source>
        <strain evidence="1 2">DSM 40189</strain>
    </source>
</reference>
<keyword evidence="2" id="KW-1185">Reference proteome</keyword>
<evidence type="ECO:0000313" key="1">
    <source>
        <dbReference type="EMBL" id="KUM93411.1"/>
    </source>
</evidence>
<dbReference type="AlphaFoldDB" id="A0A124HC58"/>
<dbReference type="RefSeq" id="WP_067004033.1">
    <property type="nucleotide sequence ID" value="NZ_BNDU01000003.1"/>
</dbReference>
<sequence length="65" mass="7039">MDGTAEAIRPVLDLPLSHRNNGIVVSAQRVRQALMHSPARTASVARDLRAEIEAFPANRPALPRG</sequence>
<accession>A0A124HC58</accession>
<dbReference type="EMBL" id="LMWL01000049">
    <property type="protein sequence ID" value="KUM93411.1"/>
    <property type="molecule type" value="Genomic_DNA"/>
</dbReference>
<protein>
    <submittedName>
        <fullName evidence="1">Uncharacterized protein</fullName>
    </submittedName>
</protein>
<comment type="caution">
    <text evidence="1">The sequence shown here is derived from an EMBL/GenBank/DDBJ whole genome shotgun (WGS) entry which is preliminary data.</text>
</comment>